<accession>A0A919PJH9</accession>
<organism evidence="1 2">
    <name type="scientific">Dactylosporangium siamense</name>
    <dbReference type="NCBI Taxonomy" id="685454"/>
    <lineage>
        <taxon>Bacteria</taxon>
        <taxon>Bacillati</taxon>
        <taxon>Actinomycetota</taxon>
        <taxon>Actinomycetes</taxon>
        <taxon>Micromonosporales</taxon>
        <taxon>Micromonosporaceae</taxon>
        <taxon>Dactylosporangium</taxon>
    </lineage>
</organism>
<keyword evidence="2" id="KW-1185">Reference proteome</keyword>
<dbReference type="Proteomes" id="UP000660611">
    <property type="component" value="Unassembled WGS sequence"/>
</dbReference>
<sequence length="281" mass="30569">MGWYGTLLLSRPADGMLPACQEVRQAFGSRFVTPSVMPAFGNRLGLHDVGGGWQRVGVRLFGRERLRLAAGVQELVAATAAPALAAWVSESTCVHLEARTPAGVALSMHLPNGGGSCAYQHPDGRPARVDPRRAVEALEAWAHEAGRSPVPETISSIVHGTWDGSPFAEDQVLGLFDALGCPSEREVLPVIDPQDPAFGDYDLWSYFADNSAGALILAAEKGWVLGPEHDVTPMERDYLRFEDLVWGSVYGGGLSREELIAEYQHLTSRWPDPRSSRRRKA</sequence>
<reference evidence="1" key="1">
    <citation type="submission" date="2021-01" db="EMBL/GenBank/DDBJ databases">
        <title>Whole genome shotgun sequence of Dactylosporangium siamense NBRC 106093.</title>
        <authorList>
            <person name="Komaki H."/>
            <person name="Tamura T."/>
        </authorList>
    </citation>
    <scope>NUCLEOTIDE SEQUENCE</scope>
    <source>
        <strain evidence="1">NBRC 106093</strain>
    </source>
</reference>
<evidence type="ECO:0000313" key="1">
    <source>
        <dbReference type="EMBL" id="GIG43655.1"/>
    </source>
</evidence>
<gene>
    <name evidence="1" type="ORF">Dsi01nite_016960</name>
</gene>
<dbReference type="RefSeq" id="WP_239135776.1">
    <property type="nucleotide sequence ID" value="NZ_BAAAVW010000004.1"/>
</dbReference>
<name>A0A919PJH9_9ACTN</name>
<dbReference type="EMBL" id="BONQ01000025">
    <property type="protein sequence ID" value="GIG43655.1"/>
    <property type="molecule type" value="Genomic_DNA"/>
</dbReference>
<proteinExistence type="predicted"/>
<comment type="caution">
    <text evidence="1">The sequence shown here is derived from an EMBL/GenBank/DDBJ whole genome shotgun (WGS) entry which is preliminary data.</text>
</comment>
<evidence type="ECO:0000313" key="2">
    <source>
        <dbReference type="Proteomes" id="UP000660611"/>
    </source>
</evidence>
<protein>
    <submittedName>
        <fullName evidence="1">Uncharacterized protein</fullName>
    </submittedName>
</protein>
<dbReference type="AlphaFoldDB" id="A0A919PJH9"/>